<evidence type="ECO:0000313" key="2">
    <source>
        <dbReference type="Proteomes" id="UP001589568"/>
    </source>
</evidence>
<sequence length="61" mass="6764">MTEWRIKTPGMEELAMLALGGTLYYGPRLRVLLHKMVVTAPERRRLTAALGPALLEVAGDE</sequence>
<dbReference type="EMBL" id="JBHMCF010000057">
    <property type="protein sequence ID" value="MFB9476927.1"/>
    <property type="molecule type" value="Genomic_DNA"/>
</dbReference>
<dbReference type="Proteomes" id="UP001589568">
    <property type="component" value="Unassembled WGS sequence"/>
</dbReference>
<keyword evidence="2" id="KW-1185">Reference proteome</keyword>
<organism evidence="1 2">
    <name type="scientific">Nonomuraea salmonea</name>
    <dbReference type="NCBI Taxonomy" id="46181"/>
    <lineage>
        <taxon>Bacteria</taxon>
        <taxon>Bacillati</taxon>
        <taxon>Actinomycetota</taxon>
        <taxon>Actinomycetes</taxon>
        <taxon>Streptosporangiales</taxon>
        <taxon>Streptosporangiaceae</taxon>
        <taxon>Nonomuraea</taxon>
    </lineage>
</organism>
<protein>
    <submittedName>
        <fullName evidence="1">Uncharacterized protein</fullName>
    </submittedName>
</protein>
<gene>
    <name evidence="1" type="ORF">ACFFR3_46185</name>
</gene>
<proteinExistence type="predicted"/>
<accession>A0ABV5P334</accession>
<name>A0ABV5P334_9ACTN</name>
<comment type="caution">
    <text evidence="1">The sequence shown here is derived from an EMBL/GenBank/DDBJ whole genome shotgun (WGS) entry which is preliminary data.</text>
</comment>
<evidence type="ECO:0000313" key="1">
    <source>
        <dbReference type="EMBL" id="MFB9476927.1"/>
    </source>
</evidence>
<dbReference type="RefSeq" id="WP_345410456.1">
    <property type="nucleotide sequence ID" value="NZ_BAAAXS010000002.1"/>
</dbReference>
<reference evidence="1 2" key="1">
    <citation type="submission" date="2024-09" db="EMBL/GenBank/DDBJ databases">
        <authorList>
            <person name="Sun Q."/>
            <person name="Mori K."/>
        </authorList>
    </citation>
    <scope>NUCLEOTIDE SEQUENCE [LARGE SCALE GENOMIC DNA]</scope>
    <source>
        <strain evidence="1 2">JCM 3324</strain>
    </source>
</reference>